<evidence type="ECO:0000313" key="2">
    <source>
        <dbReference type="Proteomes" id="UP001228139"/>
    </source>
</evidence>
<evidence type="ECO:0000313" key="1">
    <source>
        <dbReference type="EMBL" id="WLS80308.1"/>
    </source>
</evidence>
<sequence>MEKPDKVCVVDSAYTLFLYLVIFNESINTTMFITADGIPRKILSLLPHHIEFPTFRGSKFPLLRRLIYCFYFLLFKKSKYKGLDKNGVYGQDHLFFSFVFMRKGFILLEDGLGNYIHTAKRKASFIRKLLLRGDEWGYSRNVQSIYLTNLAPVPEGIIKKVITVNIQEAWSNIDKKNKIKILDVFNLDESIAFEQVDVMVMTQPFSEDNVISEREKIEIYEQIISNYDGVVVIKPHPREKTNYKDHFSVPVLDGTIPVQLMLMFNRPGKIVTCFSSISTNDFNIPVDIYGTGICKKLETKYGIFESNINAF</sequence>
<gene>
    <name evidence="1" type="ORF">Q3V30_07440</name>
</gene>
<reference evidence="1 2" key="1">
    <citation type="submission" date="2023-07" db="EMBL/GenBank/DDBJ databases">
        <title>Pathogenic bacteria of pear tree diseases.</title>
        <authorList>
            <person name="Zhang Z."/>
            <person name="He L."/>
            <person name="Huang R."/>
        </authorList>
    </citation>
    <scope>NUCLEOTIDE SEQUENCE [LARGE SCALE GENOMIC DNA]</scope>
    <source>
        <strain evidence="1 2">DE2</strain>
    </source>
</reference>
<dbReference type="RefSeq" id="WP_306211874.1">
    <property type="nucleotide sequence ID" value="NZ_CP132353.1"/>
</dbReference>
<keyword evidence="2" id="KW-1185">Reference proteome</keyword>
<dbReference type="AlphaFoldDB" id="A0AA50DNS0"/>
<name>A0AA50DNS0_9GAMM</name>
<accession>A0AA50DNS0</accession>
<dbReference type="InterPro" id="IPR012477">
    <property type="entry name" value="Glyco_transf_52"/>
</dbReference>
<dbReference type="Pfam" id="PF07922">
    <property type="entry name" value="Glyco_transf_52"/>
    <property type="match status" value="1"/>
</dbReference>
<dbReference type="KEGG" id="epi:Q3V30_07440"/>
<dbReference type="Proteomes" id="UP001228139">
    <property type="component" value="Chromosome"/>
</dbReference>
<proteinExistence type="predicted"/>
<dbReference type="Gene3D" id="3.40.50.11110">
    <property type="entry name" value="Sialyltransferase, C-terminal GT-B Rossman nucleotide-binding domain"/>
    <property type="match status" value="1"/>
</dbReference>
<protein>
    <submittedName>
        <fullName evidence="1">Glycosyltransferase family 52</fullName>
    </submittedName>
</protein>
<organism evidence="1 2">
    <name type="scientific">Erwinia pyri</name>
    <dbReference type="NCBI Taxonomy" id="3062598"/>
    <lineage>
        <taxon>Bacteria</taxon>
        <taxon>Pseudomonadati</taxon>
        <taxon>Pseudomonadota</taxon>
        <taxon>Gammaproteobacteria</taxon>
        <taxon>Enterobacterales</taxon>
        <taxon>Erwiniaceae</taxon>
        <taxon>Erwinia</taxon>
    </lineage>
</organism>
<dbReference type="EMBL" id="CP132353">
    <property type="protein sequence ID" value="WLS80308.1"/>
    <property type="molecule type" value="Genomic_DNA"/>
</dbReference>